<feature type="compositionally biased region" description="Basic and acidic residues" evidence="1">
    <location>
        <begin position="584"/>
        <end position="608"/>
    </location>
</feature>
<dbReference type="PANTHER" id="PTHR47667:SF1">
    <property type="entry name" value="REGULATOR OF TY1 TRANSPOSITION PROTEIN 107"/>
    <property type="match status" value="1"/>
</dbReference>
<evidence type="ECO:0000259" key="2">
    <source>
        <dbReference type="PROSITE" id="PS50172"/>
    </source>
</evidence>
<dbReference type="GO" id="GO:0006302">
    <property type="term" value="P:double-strand break repair"/>
    <property type="evidence" value="ECO:0007669"/>
    <property type="project" value="TreeGrafter"/>
</dbReference>
<dbReference type="Pfam" id="PF16770">
    <property type="entry name" value="RTT107_BRCT_5"/>
    <property type="match status" value="1"/>
</dbReference>
<dbReference type="Proteomes" id="UP001280581">
    <property type="component" value="Unassembled WGS sequence"/>
</dbReference>
<feature type="domain" description="BRCT" evidence="2">
    <location>
        <begin position="159"/>
        <end position="222"/>
    </location>
</feature>
<dbReference type="CDD" id="cd18436">
    <property type="entry name" value="BRCT_BRC1_like_rpt2"/>
    <property type="match status" value="1"/>
</dbReference>
<keyword evidence="4" id="KW-1185">Reference proteome</keyword>
<dbReference type="InterPro" id="IPR001357">
    <property type="entry name" value="BRCT_dom"/>
</dbReference>
<evidence type="ECO:0000313" key="4">
    <source>
        <dbReference type="Proteomes" id="UP001280581"/>
    </source>
</evidence>
<feature type="compositionally biased region" description="Basic residues" evidence="1">
    <location>
        <begin position="574"/>
        <end position="583"/>
    </location>
</feature>
<name>A0AAN6LVL4_9PLEO</name>
<comment type="caution">
    <text evidence="3">The sequence shown here is derived from an EMBL/GenBank/DDBJ whole genome shotgun (WGS) entry which is preliminary data.</text>
</comment>
<dbReference type="PROSITE" id="PS50172">
    <property type="entry name" value="BRCT"/>
    <property type="match status" value="3"/>
</dbReference>
<dbReference type="CDD" id="cd18438">
    <property type="entry name" value="BRCT_BRC1_like_rpt4"/>
    <property type="match status" value="1"/>
</dbReference>
<dbReference type="InterPro" id="IPR036420">
    <property type="entry name" value="BRCT_dom_sf"/>
</dbReference>
<feature type="region of interest" description="Disordered" evidence="1">
    <location>
        <begin position="567"/>
        <end position="632"/>
    </location>
</feature>
<feature type="region of interest" description="Disordered" evidence="1">
    <location>
        <begin position="484"/>
        <end position="555"/>
    </location>
</feature>
<feature type="domain" description="BRCT" evidence="2">
    <location>
        <begin position="370"/>
        <end position="440"/>
    </location>
</feature>
<dbReference type="SUPFAM" id="SSF52113">
    <property type="entry name" value="BRCT domain"/>
    <property type="match status" value="4"/>
</dbReference>
<reference evidence="3 4" key="1">
    <citation type="submission" date="2021-02" db="EMBL/GenBank/DDBJ databases">
        <title>Genome assembly of Pseudopithomyces chartarum.</title>
        <authorList>
            <person name="Jauregui R."/>
            <person name="Singh J."/>
            <person name="Voisey C."/>
        </authorList>
    </citation>
    <scope>NUCLEOTIDE SEQUENCE [LARGE SCALE GENOMIC DNA]</scope>
    <source>
        <strain evidence="3 4">AGR01</strain>
    </source>
</reference>
<dbReference type="CDD" id="cd18437">
    <property type="entry name" value="BRCT_BRC1_like_rpt3"/>
    <property type="match status" value="1"/>
</dbReference>
<evidence type="ECO:0000256" key="1">
    <source>
        <dbReference type="SAM" id="MobiDB-lite"/>
    </source>
</evidence>
<dbReference type="Gene3D" id="3.40.50.10190">
    <property type="entry name" value="BRCT domain"/>
    <property type="match status" value="5"/>
</dbReference>
<dbReference type="EMBL" id="WVTA01000010">
    <property type="protein sequence ID" value="KAK3203908.1"/>
    <property type="molecule type" value="Genomic_DNA"/>
</dbReference>
<dbReference type="GO" id="GO:0005634">
    <property type="term" value="C:nucleus"/>
    <property type="evidence" value="ECO:0007669"/>
    <property type="project" value="TreeGrafter"/>
</dbReference>
<sequence length="875" mass="98354">MADAAAMEDKAMMDASQPLFEGMAFTIIPTTLTQDRVIEVHLDAFSPQARMLTVSQVTDSIKSLGGNLKPFDIDVGRIQGLEEIDYVVSATNDFPDYYRALDLMIHVVKPGWVDDCIKAHKLKNPRTYSPDPALFMHDVVVCCADGIPEGDKEAICGGVLAMGGQYGTQLSKLTTHIIALTMDDERCDVAVKKRLKVKIVLPHWFNDCLKVGWRVSEQPYSFPNPGIMNVEAGPIPSTVTSAIRDATNPEPTGPPASPPPPHLAGPRAIKAFEGRRVMLGDDLKLNQPLKDVITSKIEAGGGSIATTVKDTDIYVCNYREGDSYVKASQAGKDVGNLGWLYFIMAHDTWTNPMRRMMHYPRPPPPGIGDFKNYRISISSYTGEARVYLENLIKALGAQFTRTFKQDNTHLITAHRNSEKCEAAEEWGIEIVNHLWLEDSYAECKEMPRTSERYTYFPPRMNMGDILGAMEINREAVKKAYFSTKQKQKEVDTTSSTNTAMNRSRTGGEAQTPLVEKSMRRTKSDVVTPAKDRLGGKENETPGTTGSRGAKDRALSNLHDVMEDVNKYEKEAKRKGGVIHGGRRRKEDEIADKEKRKNRDSVASKRSIDEVDADDDTVDEEAEAAQKGKKARKTQMAPIKYRMLVSGDKRWHEDANQESKDKARLREIGLYIVNDAKKVDILCAPKVVRTLKFVAALAEGPQLVSSKYLDYAIKHNKLPDAKKFPLDDKDFKQQSGSDLNDAVTRAKQNKHRLLKDFTIFCTEKAKFDTYKDIVAANGGKCLKWDNRDTSVTASKRKIESQPKEVSQNLEEDEGDVLYLISELVKPEVKLWVKFRELAKKHDMVPRIVSTEWLLNVAMTQKIHWKPEWELHEKDIK</sequence>
<dbReference type="GO" id="GO:0035361">
    <property type="term" value="C:Cul8-RING ubiquitin ligase complex"/>
    <property type="evidence" value="ECO:0007669"/>
    <property type="project" value="TreeGrafter"/>
</dbReference>
<dbReference type="FunFam" id="3.40.50.10190:FF:000048">
    <property type="entry name" value="DNA repair protein Rtt107"/>
    <property type="match status" value="1"/>
</dbReference>
<feature type="compositionally biased region" description="Basic and acidic residues" evidence="1">
    <location>
        <begin position="516"/>
        <end position="539"/>
    </location>
</feature>
<gene>
    <name evidence="3" type="ORF">GRF29_106g951938</name>
</gene>
<feature type="compositionally biased region" description="Pro residues" evidence="1">
    <location>
        <begin position="251"/>
        <end position="263"/>
    </location>
</feature>
<evidence type="ECO:0000313" key="3">
    <source>
        <dbReference type="EMBL" id="KAK3203908.1"/>
    </source>
</evidence>
<feature type="compositionally biased region" description="Polar residues" evidence="1">
    <location>
        <begin position="492"/>
        <end position="504"/>
    </location>
</feature>
<dbReference type="PANTHER" id="PTHR47667">
    <property type="entry name" value="REGULATOR OF TY1 TRANSPOSITION PROTEIN 107"/>
    <property type="match status" value="1"/>
</dbReference>
<dbReference type="InterPro" id="IPR053036">
    <property type="entry name" value="CellCycle_DNARepair_Reg"/>
</dbReference>
<feature type="compositionally biased region" description="Acidic residues" evidence="1">
    <location>
        <begin position="609"/>
        <end position="622"/>
    </location>
</feature>
<organism evidence="3 4">
    <name type="scientific">Pseudopithomyces chartarum</name>
    <dbReference type="NCBI Taxonomy" id="1892770"/>
    <lineage>
        <taxon>Eukaryota</taxon>
        <taxon>Fungi</taxon>
        <taxon>Dikarya</taxon>
        <taxon>Ascomycota</taxon>
        <taxon>Pezizomycotina</taxon>
        <taxon>Dothideomycetes</taxon>
        <taxon>Pleosporomycetidae</taxon>
        <taxon>Pleosporales</taxon>
        <taxon>Massarineae</taxon>
        <taxon>Didymosphaeriaceae</taxon>
        <taxon>Pseudopithomyces</taxon>
    </lineage>
</organism>
<feature type="region of interest" description="Disordered" evidence="1">
    <location>
        <begin position="244"/>
        <end position="264"/>
    </location>
</feature>
<feature type="domain" description="BRCT" evidence="2">
    <location>
        <begin position="15"/>
        <end position="130"/>
    </location>
</feature>
<dbReference type="GO" id="GO:1990683">
    <property type="term" value="P:DNA double-strand break attachment to nuclear envelope"/>
    <property type="evidence" value="ECO:0007669"/>
    <property type="project" value="TreeGrafter"/>
</dbReference>
<proteinExistence type="predicted"/>
<dbReference type="SMART" id="SM00292">
    <property type="entry name" value="BRCT"/>
    <property type="match status" value="5"/>
</dbReference>
<protein>
    <recommendedName>
        <fullName evidence="2">BRCT domain-containing protein</fullName>
    </recommendedName>
</protein>
<accession>A0AAN6LVL4</accession>
<dbReference type="AlphaFoldDB" id="A0AAN6LVL4"/>
<dbReference type="Pfam" id="PF12738">
    <property type="entry name" value="PTCB-BRCT"/>
    <property type="match status" value="2"/>
</dbReference>